<feature type="signal peptide" evidence="1">
    <location>
        <begin position="1"/>
        <end position="19"/>
    </location>
</feature>
<evidence type="ECO:0000313" key="3">
    <source>
        <dbReference type="Proteomes" id="UP000321721"/>
    </source>
</evidence>
<reference evidence="2 3" key="1">
    <citation type="submission" date="2019-08" db="EMBL/GenBank/DDBJ databases">
        <title>Genome of Vicingus serpentipes NCIMB 15042.</title>
        <authorList>
            <person name="Bowman J.P."/>
        </authorList>
    </citation>
    <scope>NUCLEOTIDE SEQUENCE [LARGE SCALE GENOMIC DNA]</scope>
    <source>
        <strain evidence="2 3">NCIMB 15042</strain>
    </source>
</reference>
<keyword evidence="3" id="KW-1185">Reference proteome</keyword>
<name>A0A5C6RV09_9FLAO</name>
<evidence type="ECO:0000313" key="2">
    <source>
        <dbReference type="EMBL" id="TXB66181.1"/>
    </source>
</evidence>
<organism evidence="2 3">
    <name type="scientific">Vicingus serpentipes</name>
    <dbReference type="NCBI Taxonomy" id="1926625"/>
    <lineage>
        <taxon>Bacteria</taxon>
        <taxon>Pseudomonadati</taxon>
        <taxon>Bacteroidota</taxon>
        <taxon>Flavobacteriia</taxon>
        <taxon>Flavobacteriales</taxon>
        <taxon>Vicingaceae</taxon>
        <taxon>Vicingus</taxon>
    </lineage>
</organism>
<dbReference type="EMBL" id="VOOS01000002">
    <property type="protein sequence ID" value="TXB66181.1"/>
    <property type="molecule type" value="Genomic_DNA"/>
</dbReference>
<gene>
    <name evidence="2" type="ORF">FRY74_06305</name>
</gene>
<sequence length="135" mass="15553">MKKLLLTLSVLLISILTFSQTFKERLSEARKDTSLVVKKYKLKSTDIQMESDGYVLIRKKMVEAMGKNISDTTYRVGELNVRTITQDASAGGEFEVTYFFEGDLVFDDKDGQTPKNIKYLVITEFRYLKNFITIK</sequence>
<evidence type="ECO:0000256" key="1">
    <source>
        <dbReference type="SAM" id="SignalP"/>
    </source>
</evidence>
<comment type="caution">
    <text evidence="2">The sequence shown here is derived from an EMBL/GenBank/DDBJ whole genome shotgun (WGS) entry which is preliminary data.</text>
</comment>
<proteinExistence type="predicted"/>
<dbReference type="RefSeq" id="WP_147099710.1">
    <property type="nucleotide sequence ID" value="NZ_VOOS01000002.1"/>
</dbReference>
<accession>A0A5C6RV09</accession>
<dbReference type="Proteomes" id="UP000321721">
    <property type="component" value="Unassembled WGS sequence"/>
</dbReference>
<protein>
    <submittedName>
        <fullName evidence="2">Uncharacterized protein</fullName>
    </submittedName>
</protein>
<feature type="chain" id="PRO_5022985370" evidence="1">
    <location>
        <begin position="20"/>
        <end position="135"/>
    </location>
</feature>
<keyword evidence="1" id="KW-0732">Signal</keyword>
<dbReference type="AlphaFoldDB" id="A0A5C6RV09"/>